<dbReference type="OMA" id="VIMEHYC"/>
<dbReference type="GeneID" id="113797332"/>
<dbReference type="OrthoDB" id="6499963at2759"/>
<evidence type="ECO:0000313" key="2">
    <source>
        <dbReference type="RefSeq" id="XP_027203490.1"/>
    </source>
</evidence>
<keyword evidence="1" id="KW-1185">Reference proteome</keyword>
<protein>
    <submittedName>
        <fullName evidence="2">Uncharacterized protein LOC113797332</fullName>
    </submittedName>
</protein>
<organism evidence="1 2">
    <name type="scientific">Dermatophagoides pteronyssinus</name>
    <name type="common">European house dust mite</name>
    <dbReference type="NCBI Taxonomy" id="6956"/>
    <lineage>
        <taxon>Eukaryota</taxon>
        <taxon>Metazoa</taxon>
        <taxon>Ecdysozoa</taxon>
        <taxon>Arthropoda</taxon>
        <taxon>Chelicerata</taxon>
        <taxon>Arachnida</taxon>
        <taxon>Acari</taxon>
        <taxon>Acariformes</taxon>
        <taxon>Sarcoptiformes</taxon>
        <taxon>Astigmata</taxon>
        <taxon>Psoroptidia</taxon>
        <taxon>Analgoidea</taxon>
        <taxon>Pyroglyphidae</taxon>
        <taxon>Dermatophagoidinae</taxon>
        <taxon>Dermatophagoides</taxon>
    </lineage>
</organism>
<proteinExistence type="predicted"/>
<dbReference type="AlphaFoldDB" id="A0A6P6YE13"/>
<gene>
    <name evidence="2" type="primary">LOC113797332</name>
</gene>
<dbReference type="InParanoid" id="A0A6P6YE13"/>
<dbReference type="Proteomes" id="UP000515146">
    <property type="component" value="Unplaced"/>
</dbReference>
<sequence length="202" mass="22693">MNRQVNYPSGFKCRKWTLVVLISIDLLVLILTTIALVQRNNSDDNINPDNRNTTSKIPTLSQITNAVNTVGDNLAKLNITRINVDLGSIDNNSTRQFLDGILNKARENEGQTKWVGQIIAIVIGFIICLIGLIGVIMEHYCLSLTYAIITFVGLLYTTVVGIYSEEPILIGKIIMYILFIVLVAWFIIDLRGIRRQQKSQNI</sequence>
<accession>A0A6P6YE13</accession>
<name>A0A6P6YE13_DERPT</name>
<dbReference type="RefSeq" id="XP_027203490.1">
    <property type="nucleotide sequence ID" value="XM_027347689.1"/>
</dbReference>
<dbReference type="KEGG" id="dpte:113797332"/>
<reference evidence="2" key="1">
    <citation type="submission" date="2025-08" db="UniProtKB">
        <authorList>
            <consortium name="RefSeq"/>
        </authorList>
    </citation>
    <scope>IDENTIFICATION</scope>
    <source>
        <strain evidence="2">Airmid</strain>
    </source>
</reference>
<evidence type="ECO:0000313" key="1">
    <source>
        <dbReference type="Proteomes" id="UP000515146"/>
    </source>
</evidence>